<comment type="caution">
    <text evidence="4">The sequence shown here is derived from an EMBL/GenBank/DDBJ whole genome shotgun (WGS) entry which is preliminary data.</text>
</comment>
<dbReference type="InterPro" id="IPR001638">
    <property type="entry name" value="Solute-binding_3/MltF_N"/>
</dbReference>
<reference evidence="4" key="1">
    <citation type="journal article" date="2012" name="PLoS ONE">
        <title>Gene sets for utilization of primary and secondary nutrition supplies in the distal gut of endangered iberian lynx.</title>
        <authorList>
            <person name="Alcaide M."/>
            <person name="Messina E."/>
            <person name="Richter M."/>
            <person name="Bargiela R."/>
            <person name="Peplies J."/>
            <person name="Huws S.A."/>
            <person name="Newbold C.J."/>
            <person name="Golyshin P.N."/>
            <person name="Simon M.A."/>
            <person name="Lopez G."/>
            <person name="Yakimov M.M."/>
            <person name="Ferrer M."/>
        </authorList>
    </citation>
    <scope>NUCLEOTIDE SEQUENCE</scope>
</reference>
<proteinExistence type="predicted"/>
<dbReference type="SUPFAM" id="SSF53850">
    <property type="entry name" value="Periplasmic binding protein-like II"/>
    <property type="match status" value="1"/>
</dbReference>
<sequence>MKKQFHPLRRRIIETLLGIACGITFSLLFLQRNGTDDTPAEPPHRDYADIRTSGILRAVTEYNSVSYHADGDSLTGFHYELLQAFARDQGLKAEITPEMSFGKRLQGIQEGRFDILANSTVVTSESKDSLLFTRPILLSKQVLVQRKARDEHDTLFIRSQLQLAHKTVHLVKDSPAAQRIRHLSDEIGDTIYIQEIEKYGPEQLLALVAAGDIDYAVCDENMARSSLADLPQLDIHMAISFSQFYSWGVSKHAPVLLDTLNAWLDTYLSSPEFKRLQRKYFPR</sequence>
<evidence type="ECO:0000313" key="4">
    <source>
        <dbReference type="EMBL" id="EJX08733.1"/>
    </source>
</evidence>
<dbReference type="PANTHER" id="PTHR35936:SF19">
    <property type="entry name" value="AMINO-ACID-BINDING PROTEIN YXEM-RELATED"/>
    <property type="match status" value="1"/>
</dbReference>
<accession>J9GZL2</accession>
<dbReference type="CDD" id="cd01009">
    <property type="entry name" value="PBP2_YfhD_N"/>
    <property type="match status" value="1"/>
</dbReference>
<dbReference type="PANTHER" id="PTHR35936">
    <property type="entry name" value="MEMBRANE-BOUND LYTIC MUREIN TRANSGLYCOSYLASE F"/>
    <property type="match status" value="1"/>
</dbReference>
<protein>
    <submittedName>
        <fullName evidence="4">ABC transporter, periplasmic glutamine-binding protein</fullName>
    </submittedName>
</protein>
<dbReference type="EMBL" id="AMCI01000552">
    <property type="protein sequence ID" value="EJX08733.1"/>
    <property type="molecule type" value="Genomic_DNA"/>
</dbReference>
<dbReference type="SMART" id="SM00062">
    <property type="entry name" value="PBPb"/>
    <property type="match status" value="1"/>
</dbReference>
<dbReference type="Pfam" id="PF00497">
    <property type="entry name" value="SBP_bac_3"/>
    <property type="match status" value="1"/>
</dbReference>
<feature type="transmembrane region" description="Helical" evidence="2">
    <location>
        <begin position="12"/>
        <end position="30"/>
    </location>
</feature>
<feature type="domain" description="Solute-binding protein family 3/N-terminal" evidence="3">
    <location>
        <begin position="63"/>
        <end position="283"/>
    </location>
</feature>
<gene>
    <name evidence="4" type="ORF">EVA_03169</name>
</gene>
<keyword evidence="2" id="KW-1133">Transmembrane helix</keyword>
<dbReference type="AlphaFoldDB" id="J9GZL2"/>
<keyword evidence="1" id="KW-0732">Signal</keyword>
<organism evidence="4">
    <name type="scientific">gut metagenome</name>
    <dbReference type="NCBI Taxonomy" id="749906"/>
    <lineage>
        <taxon>unclassified sequences</taxon>
        <taxon>metagenomes</taxon>
        <taxon>organismal metagenomes</taxon>
    </lineage>
</organism>
<evidence type="ECO:0000256" key="2">
    <source>
        <dbReference type="SAM" id="Phobius"/>
    </source>
</evidence>
<evidence type="ECO:0000259" key="3">
    <source>
        <dbReference type="SMART" id="SM00062"/>
    </source>
</evidence>
<evidence type="ECO:0000256" key="1">
    <source>
        <dbReference type="ARBA" id="ARBA00022729"/>
    </source>
</evidence>
<dbReference type="Gene3D" id="3.40.190.10">
    <property type="entry name" value="Periplasmic binding protein-like II"/>
    <property type="match status" value="2"/>
</dbReference>
<keyword evidence="2" id="KW-0472">Membrane</keyword>
<name>J9GZL2_9ZZZZ</name>
<keyword evidence="2" id="KW-0812">Transmembrane</keyword>